<reference evidence="11" key="1">
    <citation type="submission" date="2024-02" db="UniProtKB">
        <authorList>
            <consortium name="WormBaseParasite"/>
        </authorList>
    </citation>
    <scope>IDENTIFICATION</scope>
</reference>
<feature type="transmembrane region" description="Helical" evidence="9">
    <location>
        <begin position="244"/>
        <end position="277"/>
    </location>
</feature>
<feature type="transmembrane region" description="Helical" evidence="9">
    <location>
        <begin position="87"/>
        <end position="108"/>
    </location>
</feature>
<comment type="subcellular location">
    <subcellularLocation>
        <location evidence="1 9">Membrane</location>
        <topology evidence="1 9">Multi-pass membrane protein</topology>
    </subcellularLocation>
</comment>
<name>A0AAF3FTW5_9BILA</name>
<dbReference type="GO" id="GO:0015501">
    <property type="term" value="F:glutamate:sodium symporter activity"/>
    <property type="evidence" value="ECO:0007669"/>
    <property type="project" value="TreeGrafter"/>
</dbReference>
<dbReference type="WBParaSite" id="MBELARI_LOCUS9293">
    <property type="protein sequence ID" value="MBELARI_LOCUS9293"/>
    <property type="gene ID" value="MBELARI_LOCUS9293"/>
</dbReference>
<dbReference type="PROSITE" id="PS00714">
    <property type="entry name" value="NA_DICARBOXYL_SYMP_2"/>
    <property type="match status" value="1"/>
</dbReference>
<dbReference type="Pfam" id="PF00375">
    <property type="entry name" value="SDF"/>
    <property type="match status" value="1"/>
</dbReference>
<protein>
    <recommendedName>
        <fullName evidence="9">Amino acid transporter</fullName>
    </recommendedName>
</protein>
<dbReference type="GO" id="GO:0005886">
    <property type="term" value="C:plasma membrane"/>
    <property type="evidence" value="ECO:0007669"/>
    <property type="project" value="TreeGrafter"/>
</dbReference>
<dbReference type="GO" id="GO:0005313">
    <property type="term" value="F:L-glutamate transmembrane transporter activity"/>
    <property type="evidence" value="ECO:0007669"/>
    <property type="project" value="TreeGrafter"/>
</dbReference>
<dbReference type="InterPro" id="IPR050746">
    <property type="entry name" value="DAACS"/>
</dbReference>
<evidence type="ECO:0000256" key="7">
    <source>
        <dbReference type="ARBA" id="ARBA00023136"/>
    </source>
</evidence>
<dbReference type="PROSITE" id="PS00713">
    <property type="entry name" value="NA_DICARBOXYL_SYMP_1"/>
    <property type="match status" value="1"/>
</dbReference>
<feature type="transmembrane region" description="Helical" evidence="9">
    <location>
        <begin position="214"/>
        <end position="238"/>
    </location>
</feature>
<evidence type="ECO:0000256" key="6">
    <source>
        <dbReference type="ARBA" id="ARBA00022989"/>
    </source>
</evidence>
<feature type="transmembrane region" description="Helical" evidence="9">
    <location>
        <begin position="54"/>
        <end position="75"/>
    </location>
</feature>
<evidence type="ECO:0000256" key="8">
    <source>
        <dbReference type="ARBA" id="ARBA00023180"/>
    </source>
</evidence>
<evidence type="ECO:0000313" key="10">
    <source>
        <dbReference type="Proteomes" id="UP000887575"/>
    </source>
</evidence>
<organism evidence="10 11">
    <name type="scientific">Mesorhabditis belari</name>
    <dbReference type="NCBI Taxonomy" id="2138241"/>
    <lineage>
        <taxon>Eukaryota</taxon>
        <taxon>Metazoa</taxon>
        <taxon>Ecdysozoa</taxon>
        <taxon>Nematoda</taxon>
        <taxon>Chromadorea</taxon>
        <taxon>Rhabditida</taxon>
        <taxon>Rhabditina</taxon>
        <taxon>Rhabditomorpha</taxon>
        <taxon>Rhabditoidea</taxon>
        <taxon>Rhabditidae</taxon>
        <taxon>Mesorhabditinae</taxon>
        <taxon>Mesorhabditis</taxon>
    </lineage>
</organism>
<dbReference type="GO" id="GO:0015175">
    <property type="term" value="F:neutral L-amino acid transmembrane transporter activity"/>
    <property type="evidence" value="ECO:0007669"/>
    <property type="project" value="TreeGrafter"/>
</dbReference>
<dbReference type="InterPro" id="IPR036458">
    <property type="entry name" value="Na:dicarbo_symporter_sf"/>
</dbReference>
<evidence type="ECO:0000256" key="3">
    <source>
        <dbReference type="ARBA" id="ARBA00022448"/>
    </source>
</evidence>
<comment type="similarity">
    <text evidence="2 9">Belongs to the dicarboxylate/amino acid:cation symporter (DAACS) (TC 2.A.23) family.</text>
</comment>
<dbReference type="SUPFAM" id="SSF118215">
    <property type="entry name" value="Proton glutamate symport protein"/>
    <property type="match status" value="1"/>
</dbReference>
<dbReference type="InterPro" id="IPR001991">
    <property type="entry name" value="Na-dicarboxylate_symporter"/>
</dbReference>
<evidence type="ECO:0000256" key="2">
    <source>
        <dbReference type="ARBA" id="ARBA00006148"/>
    </source>
</evidence>
<evidence type="ECO:0000256" key="1">
    <source>
        <dbReference type="ARBA" id="ARBA00004141"/>
    </source>
</evidence>
<evidence type="ECO:0000256" key="5">
    <source>
        <dbReference type="ARBA" id="ARBA00022847"/>
    </source>
</evidence>
<keyword evidence="8" id="KW-0325">Glycoprotein</keyword>
<evidence type="ECO:0000313" key="11">
    <source>
        <dbReference type="WBParaSite" id="MBELARI_LOCUS9293"/>
    </source>
</evidence>
<proteinExistence type="inferred from homology"/>
<evidence type="ECO:0000256" key="4">
    <source>
        <dbReference type="ARBA" id="ARBA00022692"/>
    </source>
</evidence>
<dbReference type="PANTHER" id="PTHR11958:SF99">
    <property type="entry name" value="SODIUM-DEPENDENT EXCITATORY AMINO ACID TRANSPORTER GLT-6-RELATED"/>
    <property type="match status" value="1"/>
</dbReference>
<dbReference type="PRINTS" id="PR00173">
    <property type="entry name" value="EDTRNSPORT"/>
</dbReference>
<feature type="transmembrane region" description="Helical" evidence="9">
    <location>
        <begin position="12"/>
        <end position="34"/>
    </location>
</feature>
<accession>A0AAF3FTW5</accession>
<keyword evidence="5 9" id="KW-0769">Symport</keyword>
<dbReference type="PANTHER" id="PTHR11958">
    <property type="entry name" value="SODIUM/DICARBOXYLATE SYMPORTER-RELATED"/>
    <property type="match status" value="1"/>
</dbReference>
<dbReference type="AlphaFoldDB" id="A0AAF3FTW5"/>
<dbReference type="InterPro" id="IPR018107">
    <property type="entry name" value="Na-dicarboxylate_symporter_CS"/>
</dbReference>
<keyword evidence="4 9" id="KW-0812">Transmembrane</keyword>
<sequence length="461" mass="49472">MTTKRSFWNNHKFVILTIISVFFGISIGIALRVQNVSPFVETLIFFPGEIFMRLLKLLVLPLVCASLISALSQLNPETAKQLGLKTVLYYLCTASLATIIGLALVILIHPGDPSIKAGKVLKRPEDLSHEAIDNILDVIRNLIPENIIGAATRRSQTKMVNETLTGPLVKRVDQVDGLNILGIITFCALIGIGTSKVGATGEPVRQFFASLEKIVLLLIEGAMWFAPFGISSLVAASISEVHDLLLILQILSAYVGTVLAGLTIHIFIVLPVFYFLATRKNPLSIMKAMLPAFMTSLGTASSGAALPVGLQCMEGKADARVVKFVLPLGASTNMDGNALYEAVAAIFIAQINGIDLSIRELITISITSTLASAGLNAVPAGLVSMLVILDTVGLPVSDITLIVAVDWFLDRVRTAICTMADGLVASAVGHMVNLDPLEGNELEQLNLTLRDEKDEFVDMLV</sequence>
<keyword evidence="10" id="KW-1185">Reference proteome</keyword>
<keyword evidence="3 9" id="KW-0813">Transport</keyword>
<feature type="transmembrane region" description="Helical" evidence="9">
    <location>
        <begin position="177"/>
        <end position="194"/>
    </location>
</feature>
<dbReference type="Proteomes" id="UP000887575">
    <property type="component" value="Unassembled WGS sequence"/>
</dbReference>
<keyword evidence="6 9" id="KW-1133">Transmembrane helix</keyword>
<evidence type="ECO:0000256" key="9">
    <source>
        <dbReference type="RuleBase" id="RU361216"/>
    </source>
</evidence>
<dbReference type="Gene3D" id="1.10.3860.10">
    <property type="entry name" value="Sodium:dicarboxylate symporter"/>
    <property type="match status" value="1"/>
</dbReference>
<keyword evidence="7 9" id="KW-0472">Membrane</keyword>